<accession>A0AAE1H8P5</accession>
<gene>
    <name evidence="1" type="ORF">KUF71_025491</name>
</gene>
<keyword evidence="2" id="KW-1185">Reference proteome</keyword>
<name>A0AAE1H8P5_9NEOP</name>
<dbReference type="Proteomes" id="UP001219518">
    <property type="component" value="Unassembled WGS sequence"/>
</dbReference>
<evidence type="ECO:0000313" key="2">
    <source>
        <dbReference type="Proteomes" id="UP001219518"/>
    </source>
</evidence>
<organism evidence="1 2">
    <name type="scientific">Frankliniella fusca</name>
    <dbReference type="NCBI Taxonomy" id="407009"/>
    <lineage>
        <taxon>Eukaryota</taxon>
        <taxon>Metazoa</taxon>
        <taxon>Ecdysozoa</taxon>
        <taxon>Arthropoda</taxon>
        <taxon>Hexapoda</taxon>
        <taxon>Insecta</taxon>
        <taxon>Pterygota</taxon>
        <taxon>Neoptera</taxon>
        <taxon>Paraneoptera</taxon>
        <taxon>Thysanoptera</taxon>
        <taxon>Terebrantia</taxon>
        <taxon>Thripoidea</taxon>
        <taxon>Thripidae</taxon>
        <taxon>Frankliniella</taxon>
    </lineage>
</organism>
<protein>
    <submittedName>
        <fullName evidence="1">Magnesium transport protein</fullName>
    </submittedName>
</protein>
<sequence>YSKESQSAFVAAIPGAKGPNNYSFDINFVSVCPENVCERRTRSGFSLEFVPDTVFPIRSLEVSLMHETRCLMTTRCLLFIARLVQLRDEDSLQLLL</sequence>
<evidence type="ECO:0000313" key="1">
    <source>
        <dbReference type="EMBL" id="KAK3916291.1"/>
    </source>
</evidence>
<reference evidence="1" key="1">
    <citation type="submission" date="2021-07" db="EMBL/GenBank/DDBJ databases">
        <authorList>
            <person name="Catto M.A."/>
            <person name="Jacobson A."/>
            <person name="Kennedy G."/>
            <person name="Labadie P."/>
            <person name="Hunt B.G."/>
            <person name="Srinivasan R."/>
        </authorList>
    </citation>
    <scope>NUCLEOTIDE SEQUENCE</scope>
    <source>
        <strain evidence="1">PL_HMW_Pooled</strain>
        <tissue evidence="1">Head</tissue>
    </source>
</reference>
<proteinExistence type="predicted"/>
<dbReference type="EMBL" id="JAHWGI010000507">
    <property type="protein sequence ID" value="KAK3916291.1"/>
    <property type="molecule type" value="Genomic_DNA"/>
</dbReference>
<dbReference type="AlphaFoldDB" id="A0AAE1H8P5"/>
<comment type="caution">
    <text evidence="1">The sequence shown here is derived from an EMBL/GenBank/DDBJ whole genome shotgun (WGS) entry which is preliminary data.</text>
</comment>
<feature type="non-terminal residue" evidence="1">
    <location>
        <position position="1"/>
    </location>
</feature>
<reference evidence="1" key="2">
    <citation type="journal article" date="2023" name="BMC Genomics">
        <title>Pest status, molecular evolution, and epigenetic factors derived from the genome assembly of Frankliniella fusca, a thysanopteran phytovirus vector.</title>
        <authorList>
            <person name="Catto M.A."/>
            <person name="Labadie P.E."/>
            <person name="Jacobson A.L."/>
            <person name="Kennedy G.G."/>
            <person name="Srinivasan R."/>
            <person name="Hunt B.G."/>
        </authorList>
    </citation>
    <scope>NUCLEOTIDE SEQUENCE</scope>
    <source>
        <strain evidence="1">PL_HMW_Pooled</strain>
    </source>
</reference>